<dbReference type="AlphaFoldDB" id="A0A225VS86"/>
<dbReference type="EMBL" id="NBNE01003362">
    <property type="protein sequence ID" value="OWZ07879.1"/>
    <property type="molecule type" value="Genomic_DNA"/>
</dbReference>
<dbReference type="Gene3D" id="3.40.50.1010">
    <property type="entry name" value="5'-nuclease"/>
    <property type="match status" value="1"/>
</dbReference>
<protein>
    <submittedName>
        <fullName evidence="5">DNA polymerase</fullName>
    </submittedName>
</protein>
<dbReference type="Gene3D" id="1.10.150.20">
    <property type="entry name" value="5' to 3' exonuclease, C-terminal subdomain"/>
    <property type="match status" value="1"/>
</dbReference>
<keyword evidence="6" id="KW-1185">Reference proteome</keyword>
<dbReference type="STRING" id="4795.A0A225VS86"/>
<comment type="caution">
    <text evidence="5">The sequence shown here is derived from an EMBL/GenBank/DDBJ whole genome shotgun (WGS) entry which is preliminary data.</text>
</comment>
<dbReference type="GO" id="GO:0008409">
    <property type="term" value="F:5'-3' exonuclease activity"/>
    <property type="evidence" value="ECO:0007669"/>
    <property type="project" value="InterPro"/>
</dbReference>
<evidence type="ECO:0000256" key="1">
    <source>
        <dbReference type="ARBA" id="ARBA00022722"/>
    </source>
</evidence>
<accession>A0A225VS86</accession>
<dbReference type="InterPro" id="IPR002421">
    <property type="entry name" value="5-3_exonuclease"/>
</dbReference>
<evidence type="ECO:0000256" key="2">
    <source>
        <dbReference type="ARBA" id="ARBA00022801"/>
    </source>
</evidence>
<dbReference type="GO" id="GO:0003677">
    <property type="term" value="F:DNA binding"/>
    <property type="evidence" value="ECO:0007669"/>
    <property type="project" value="InterPro"/>
</dbReference>
<dbReference type="InterPro" id="IPR036279">
    <property type="entry name" value="5-3_exonuclease_C_sf"/>
</dbReference>
<dbReference type="PANTHER" id="PTHR42646">
    <property type="entry name" value="FLAP ENDONUCLEASE XNI"/>
    <property type="match status" value="1"/>
</dbReference>
<dbReference type="InterPro" id="IPR029060">
    <property type="entry name" value="PIN-like_dom_sf"/>
</dbReference>
<dbReference type="InterPro" id="IPR020046">
    <property type="entry name" value="5-3_exonucl_a-hlix_arch_N"/>
</dbReference>
<dbReference type="InterPro" id="IPR038969">
    <property type="entry name" value="FEN"/>
</dbReference>
<name>A0A225VS86_9STRA</name>
<dbReference type="CDD" id="cd09859">
    <property type="entry name" value="PIN_53EXO"/>
    <property type="match status" value="1"/>
</dbReference>
<feature type="domain" description="5'-3' exonuclease" evidence="4">
    <location>
        <begin position="30"/>
        <end position="303"/>
    </location>
</feature>
<evidence type="ECO:0000259" key="4">
    <source>
        <dbReference type="SMART" id="SM00475"/>
    </source>
</evidence>
<dbReference type="GO" id="GO:0033567">
    <property type="term" value="P:DNA replication, Okazaki fragment processing"/>
    <property type="evidence" value="ECO:0007669"/>
    <property type="project" value="InterPro"/>
</dbReference>
<dbReference type="Pfam" id="PF01367">
    <property type="entry name" value="5_3_exonuc"/>
    <property type="match status" value="1"/>
</dbReference>
<gene>
    <name evidence="5" type="ORF">PHMEG_00019665</name>
</gene>
<dbReference type="SUPFAM" id="SSF47807">
    <property type="entry name" value="5' to 3' exonuclease, C-terminal subdomain"/>
    <property type="match status" value="1"/>
</dbReference>
<proteinExistence type="predicted"/>
<dbReference type="Pfam" id="PF02739">
    <property type="entry name" value="5_3_exonuc_N"/>
    <property type="match status" value="1"/>
</dbReference>
<reference evidence="6" key="1">
    <citation type="submission" date="2017-03" db="EMBL/GenBank/DDBJ databases">
        <title>Phytopthora megakarya and P. palmivora, two closely related causual agents of cacao black pod achieved similar genome size and gene model numbers by different mechanisms.</title>
        <authorList>
            <person name="Ali S."/>
            <person name="Shao J."/>
            <person name="Larry D.J."/>
            <person name="Kronmiller B."/>
            <person name="Shen D."/>
            <person name="Strem M.D."/>
            <person name="Melnick R.L."/>
            <person name="Guiltinan M.J."/>
            <person name="Tyler B.M."/>
            <person name="Meinhardt L.W."/>
            <person name="Bailey B.A."/>
        </authorList>
    </citation>
    <scope>NUCLEOTIDE SEQUENCE [LARGE SCALE GENOMIC DNA]</scope>
    <source>
        <strain evidence="6">zdho120</strain>
    </source>
</reference>
<sequence>MVVWQRQVVACGRRSFATAAVAEEVPVRRKKSLLVDGNNALYHFYNPLCTAEKDGVKTSAVDGLLRLLRRMNKTHEPEHISVVFDSRERPTTRRLTQPTYKADRPPTPRSLSPQFSYAKKVLQVANVNCIERPGMEADDVIASYSTQFTAAGFDVLLISNDNDFLQLVHDGNTTSVDTSVMDTDLPPATVEIYQPSRRRYVRERHLRGRFGLHPKLLPDFHALCGHQWKKLPRVDNLTDEKAVQLLTDYGGLYPLLRQLDTLDDPTLSTTMKQNITSIETSYRMVKLVNTVALPVAIEDLHRPHLE</sequence>
<keyword evidence="2" id="KW-0378">Hydrolase</keyword>
<evidence type="ECO:0000256" key="3">
    <source>
        <dbReference type="SAM" id="MobiDB-lite"/>
    </source>
</evidence>
<feature type="region of interest" description="Disordered" evidence="3">
    <location>
        <begin position="87"/>
        <end position="111"/>
    </location>
</feature>
<dbReference type="OrthoDB" id="275278at2759"/>
<dbReference type="PANTHER" id="PTHR42646:SF2">
    <property type="entry name" value="5'-3' EXONUCLEASE FAMILY PROTEIN"/>
    <property type="match status" value="1"/>
</dbReference>
<evidence type="ECO:0000313" key="5">
    <source>
        <dbReference type="EMBL" id="OWZ07879.1"/>
    </source>
</evidence>
<organism evidence="5 6">
    <name type="scientific">Phytophthora megakarya</name>
    <dbReference type="NCBI Taxonomy" id="4795"/>
    <lineage>
        <taxon>Eukaryota</taxon>
        <taxon>Sar</taxon>
        <taxon>Stramenopiles</taxon>
        <taxon>Oomycota</taxon>
        <taxon>Peronosporomycetes</taxon>
        <taxon>Peronosporales</taxon>
        <taxon>Peronosporaceae</taxon>
        <taxon>Phytophthora</taxon>
    </lineage>
</organism>
<keyword evidence="1" id="KW-0540">Nuclease</keyword>
<dbReference type="GO" id="GO:0017108">
    <property type="term" value="F:5'-flap endonuclease activity"/>
    <property type="evidence" value="ECO:0007669"/>
    <property type="project" value="InterPro"/>
</dbReference>
<dbReference type="SUPFAM" id="SSF88723">
    <property type="entry name" value="PIN domain-like"/>
    <property type="match status" value="1"/>
</dbReference>
<dbReference type="Proteomes" id="UP000198211">
    <property type="component" value="Unassembled WGS sequence"/>
</dbReference>
<dbReference type="SMART" id="SM00475">
    <property type="entry name" value="53EXOc"/>
    <property type="match status" value="1"/>
</dbReference>
<evidence type="ECO:0000313" key="6">
    <source>
        <dbReference type="Proteomes" id="UP000198211"/>
    </source>
</evidence>
<dbReference type="InterPro" id="IPR020045">
    <property type="entry name" value="DNA_polI_H3TH"/>
</dbReference>